<dbReference type="EMBL" id="VMNF01000004">
    <property type="protein sequence ID" value="TXC09666.1"/>
    <property type="molecule type" value="Genomic_DNA"/>
</dbReference>
<protein>
    <submittedName>
        <fullName evidence="2">Uncharacterized protein</fullName>
    </submittedName>
</protein>
<feature type="chain" id="PRO_5022684667" evidence="1">
    <location>
        <begin position="27"/>
        <end position="86"/>
    </location>
</feature>
<name>A0A5C6TFY2_FUSOC</name>
<organism evidence="2 3">
    <name type="scientific">Fusarium oxysporum f. sp. cubense</name>
    <dbReference type="NCBI Taxonomy" id="61366"/>
    <lineage>
        <taxon>Eukaryota</taxon>
        <taxon>Fungi</taxon>
        <taxon>Dikarya</taxon>
        <taxon>Ascomycota</taxon>
        <taxon>Pezizomycotina</taxon>
        <taxon>Sordariomycetes</taxon>
        <taxon>Hypocreomycetidae</taxon>
        <taxon>Hypocreales</taxon>
        <taxon>Nectriaceae</taxon>
        <taxon>Fusarium</taxon>
        <taxon>Fusarium oxysporum species complex</taxon>
    </lineage>
</organism>
<gene>
    <name evidence="2" type="ORF">FocTR4_00005664</name>
</gene>
<sequence>IPLQPLYHSVLYLLLSKNLLFVHCLASECDIPTNQPLLQAIGTISQSQLVLSGVVMFLVCDEIAQARYVLKPLRPLICLKDALALI</sequence>
<feature type="signal peptide" evidence="1">
    <location>
        <begin position="1"/>
        <end position="26"/>
    </location>
</feature>
<reference evidence="2 3" key="1">
    <citation type="submission" date="2019-07" db="EMBL/GenBank/DDBJ databases">
        <title>The First High-Quality Draft Genome Sequence of the Causal Agent of the Current Panama Disease Epidemic.</title>
        <authorList>
            <person name="Warmington R.J."/>
            <person name="Kay W."/>
            <person name="Jeffries A."/>
            <person name="Bebber D."/>
            <person name="Moore K."/>
            <person name="Studholme D.J."/>
        </authorList>
    </citation>
    <scope>NUCLEOTIDE SEQUENCE [LARGE SCALE GENOMIC DNA]</scope>
    <source>
        <strain evidence="2 3">TR4</strain>
    </source>
</reference>
<dbReference type="Proteomes" id="UP000321331">
    <property type="component" value="Unassembled WGS sequence"/>
</dbReference>
<keyword evidence="1" id="KW-0732">Signal</keyword>
<comment type="caution">
    <text evidence="2">The sequence shown here is derived from an EMBL/GenBank/DDBJ whole genome shotgun (WGS) entry which is preliminary data.</text>
</comment>
<accession>A0A5C6TFY2</accession>
<evidence type="ECO:0000256" key="1">
    <source>
        <dbReference type="SAM" id="SignalP"/>
    </source>
</evidence>
<evidence type="ECO:0000313" key="2">
    <source>
        <dbReference type="EMBL" id="TXC09666.1"/>
    </source>
</evidence>
<dbReference type="AlphaFoldDB" id="A0A5C6TFY2"/>
<proteinExistence type="predicted"/>
<feature type="non-terminal residue" evidence="2">
    <location>
        <position position="1"/>
    </location>
</feature>
<evidence type="ECO:0000313" key="3">
    <source>
        <dbReference type="Proteomes" id="UP000321331"/>
    </source>
</evidence>